<keyword evidence="4 6" id="KW-0808">Transferase</keyword>
<dbReference type="EC" id="2.1.1.185" evidence="6"/>
<dbReference type="GO" id="GO:0003723">
    <property type="term" value="F:RNA binding"/>
    <property type="evidence" value="ECO:0007669"/>
    <property type="project" value="InterPro"/>
</dbReference>
<dbReference type="CDD" id="cd18103">
    <property type="entry name" value="SpoU-like_RlmB"/>
    <property type="match status" value="1"/>
</dbReference>
<dbReference type="HAMAP" id="MF_01887">
    <property type="entry name" value="23SrRNA_methyltr_B"/>
    <property type="match status" value="1"/>
</dbReference>
<dbReference type="InterPro" id="IPR029064">
    <property type="entry name" value="Ribosomal_eL30-like_sf"/>
</dbReference>
<organism evidence="8 9">
    <name type="scientific">Endozoicomonas montiporae</name>
    <dbReference type="NCBI Taxonomy" id="1027273"/>
    <lineage>
        <taxon>Bacteria</taxon>
        <taxon>Pseudomonadati</taxon>
        <taxon>Pseudomonadota</taxon>
        <taxon>Gammaproteobacteria</taxon>
        <taxon>Oceanospirillales</taxon>
        <taxon>Endozoicomonadaceae</taxon>
        <taxon>Endozoicomonas</taxon>
    </lineage>
</organism>
<dbReference type="InterPro" id="IPR024915">
    <property type="entry name" value="23S_rRNA_MeTrfase_RlmB"/>
</dbReference>
<dbReference type="PANTHER" id="PTHR46429:SF1">
    <property type="entry name" value="23S RRNA (GUANOSINE-2'-O-)-METHYLTRANSFERASE RLMB"/>
    <property type="match status" value="1"/>
</dbReference>
<dbReference type="GO" id="GO:0070039">
    <property type="term" value="F:rRNA (guanosine-2'-O-)-methyltransferase activity"/>
    <property type="evidence" value="ECO:0007669"/>
    <property type="project" value="UniProtKB-UniRule"/>
</dbReference>
<comment type="subcellular location">
    <subcellularLocation>
        <location evidence="6">Cytoplasm</location>
    </subcellularLocation>
</comment>
<evidence type="ECO:0000313" key="8">
    <source>
        <dbReference type="EMBL" id="KEQ11556.1"/>
    </source>
</evidence>
<dbReference type="NCBIfam" id="NF008386">
    <property type="entry name" value="PRK11181.1"/>
    <property type="match status" value="1"/>
</dbReference>
<dbReference type="Pfam" id="PF00588">
    <property type="entry name" value="SpoU_methylase"/>
    <property type="match status" value="1"/>
</dbReference>
<dbReference type="GO" id="GO:0005829">
    <property type="term" value="C:cytosol"/>
    <property type="evidence" value="ECO:0007669"/>
    <property type="project" value="TreeGrafter"/>
</dbReference>
<dbReference type="InterPro" id="IPR029028">
    <property type="entry name" value="Alpha/beta_knot_MTases"/>
</dbReference>
<dbReference type="Gene3D" id="3.30.1330.30">
    <property type="match status" value="1"/>
</dbReference>
<accession>A0A081MZD3</accession>
<reference evidence="8 9" key="1">
    <citation type="submission" date="2014-06" db="EMBL/GenBank/DDBJ databases">
        <title>Whole Genome Sequences of Three Symbiotic Endozoicomonas Bacteria.</title>
        <authorList>
            <person name="Neave M.J."/>
            <person name="Apprill A."/>
            <person name="Voolstra C.R."/>
        </authorList>
    </citation>
    <scope>NUCLEOTIDE SEQUENCE [LARGE SCALE GENOMIC DNA]</scope>
    <source>
        <strain evidence="8 9">LMG 24815</strain>
    </source>
</reference>
<evidence type="ECO:0000256" key="5">
    <source>
        <dbReference type="ARBA" id="ARBA00022691"/>
    </source>
</evidence>
<gene>
    <name evidence="6" type="primary">rlmB</name>
    <name evidence="8" type="ORF">GZ77_23815</name>
</gene>
<dbReference type="InterPro" id="IPR013123">
    <property type="entry name" value="SpoU_subst-bd"/>
</dbReference>
<keyword evidence="5 6" id="KW-0949">S-adenosyl-L-methionine</keyword>
<keyword evidence="1 6" id="KW-0963">Cytoplasm</keyword>
<dbReference type="InterPro" id="IPR004441">
    <property type="entry name" value="rRNA_MeTrfase_TrmH"/>
</dbReference>
<dbReference type="SUPFAM" id="SSF75217">
    <property type="entry name" value="alpha/beta knot"/>
    <property type="match status" value="1"/>
</dbReference>
<evidence type="ECO:0000256" key="6">
    <source>
        <dbReference type="HAMAP-Rule" id="MF_01887"/>
    </source>
</evidence>
<comment type="catalytic activity">
    <reaction evidence="6">
        <text>guanosine(2251) in 23S rRNA + S-adenosyl-L-methionine = 2'-O-methylguanosine(2251) in 23S rRNA + S-adenosyl-L-homocysteine + H(+)</text>
        <dbReference type="Rhea" id="RHEA:24140"/>
        <dbReference type="Rhea" id="RHEA-COMP:10239"/>
        <dbReference type="Rhea" id="RHEA-COMP:10241"/>
        <dbReference type="ChEBI" id="CHEBI:15378"/>
        <dbReference type="ChEBI" id="CHEBI:57856"/>
        <dbReference type="ChEBI" id="CHEBI:59789"/>
        <dbReference type="ChEBI" id="CHEBI:74269"/>
        <dbReference type="ChEBI" id="CHEBI:74445"/>
        <dbReference type="EC" id="2.1.1.185"/>
    </reaction>
</comment>
<dbReference type="Proteomes" id="UP000028006">
    <property type="component" value="Unassembled WGS sequence"/>
</dbReference>
<feature type="binding site" evidence="6">
    <location>
        <position position="198"/>
    </location>
    <ligand>
        <name>S-adenosyl-L-methionine</name>
        <dbReference type="ChEBI" id="CHEBI:59789"/>
    </ligand>
</feature>
<comment type="similarity">
    <text evidence="6">Belongs to the class IV-like SAM-binding methyltransferase superfamily. RNA methyltransferase TrmH family. RlmB subfamily.</text>
</comment>
<dbReference type="InterPro" id="IPR029026">
    <property type="entry name" value="tRNA_m1G_MTases_N"/>
</dbReference>
<comment type="function">
    <text evidence="6">Specifically methylates the ribose of guanosine 2251 in 23S rRNA.</text>
</comment>
<feature type="binding site" evidence="6">
    <location>
        <position position="218"/>
    </location>
    <ligand>
        <name>S-adenosyl-L-methionine</name>
        <dbReference type="ChEBI" id="CHEBI:59789"/>
    </ligand>
</feature>
<dbReference type="RefSeq" id="WP_034879329.1">
    <property type="nucleotide sequence ID" value="NZ_JOKG01000006.1"/>
</dbReference>
<protein>
    <recommendedName>
        <fullName evidence="6">23S rRNA (guanosine-2'-O-)-methyltransferase RlmB</fullName>
        <ecNumber evidence="6">2.1.1.185</ecNumber>
    </recommendedName>
    <alternativeName>
        <fullName evidence="6">23S rRNA (guanosine2251 2'-O)-methyltransferase</fullName>
    </alternativeName>
    <alternativeName>
        <fullName evidence="6">23S rRNA Gm2251 2'-O-methyltransferase</fullName>
    </alternativeName>
</protein>
<feature type="binding site" evidence="6">
    <location>
        <position position="227"/>
    </location>
    <ligand>
        <name>S-adenosyl-L-methionine</name>
        <dbReference type="ChEBI" id="CHEBI:59789"/>
    </ligand>
</feature>
<dbReference type="FunFam" id="3.40.1280.10:FF:000005">
    <property type="entry name" value="23S rRNA (guanosine-2'-O-)-methyltransferase RlmB"/>
    <property type="match status" value="1"/>
</dbReference>
<sequence length="245" mass="26523">MNDDVVFGLHAVQSLFERSPEKVLELMIQKGRTDKRINQLVEDARAQGVTVRFVERSRLDGRVDGGVHQGIVARVAQAKVYREGDLEDLLENLDEPPFLLILDGVTDPHNLGACLRTADAAGVHAMITPKDKSASLNATARKVACGAADNVPLVQVTNLSRTMEWLKERGIWMIGTAGESAGNVYQADLKGPLALVMGAEGKGMRRLTRDKCDSLVFIPMAGTVSSLNVSVATGVCLFEAVRQRS</sequence>
<dbReference type="Pfam" id="PF08032">
    <property type="entry name" value="SpoU_sub_bind"/>
    <property type="match status" value="1"/>
</dbReference>
<evidence type="ECO:0000256" key="1">
    <source>
        <dbReference type="ARBA" id="ARBA00022490"/>
    </source>
</evidence>
<dbReference type="EMBL" id="JOKG01000006">
    <property type="protein sequence ID" value="KEQ11556.1"/>
    <property type="molecule type" value="Genomic_DNA"/>
</dbReference>
<dbReference type="SMART" id="SM00967">
    <property type="entry name" value="SpoU_sub_bind"/>
    <property type="match status" value="1"/>
</dbReference>
<proteinExistence type="inferred from homology"/>
<dbReference type="InterPro" id="IPR001537">
    <property type="entry name" value="SpoU_MeTrfase"/>
</dbReference>
<dbReference type="Gene3D" id="3.40.1280.10">
    <property type="match status" value="1"/>
</dbReference>
<dbReference type="PANTHER" id="PTHR46429">
    <property type="entry name" value="23S RRNA (GUANOSINE-2'-O-)-METHYLTRANSFERASE RLMB"/>
    <property type="match status" value="1"/>
</dbReference>
<dbReference type="eggNOG" id="COG0566">
    <property type="taxonomic scope" value="Bacteria"/>
</dbReference>
<evidence type="ECO:0000259" key="7">
    <source>
        <dbReference type="SMART" id="SM00967"/>
    </source>
</evidence>
<keyword evidence="2 6" id="KW-0698">rRNA processing</keyword>
<evidence type="ECO:0000313" key="9">
    <source>
        <dbReference type="Proteomes" id="UP000028006"/>
    </source>
</evidence>
<dbReference type="AlphaFoldDB" id="A0A081MZD3"/>
<evidence type="ECO:0000256" key="2">
    <source>
        <dbReference type="ARBA" id="ARBA00022552"/>
    </source>
</evidence>
<dbReference type="NCBIfam" id="TIGR00186">
    <property type="entry name" value="rRNA_methyl_3"/>
    <property type="match status" value="1"/>
</dbReference>
<keyword evidence="3 6" id="KW-0489">Methyltransferase</keyword>
<name>A0A081MZD3_9GAMM</name>
<comment type="caution">
    <text evidence="8">The sequence shown here is derived from an EMBL/GenBank/DDBJ whole genome shotgun (WGS) entry which is preliminary data.</text>
</comment>
<dbReference type="SUPFAM" id="SSF55315">
    <property type="entry name" value="L30e-like"/>
    <property type="match status" value="1"/>
</dbReference>
<evidence type="ECO:0000256" key="3">
    <source>
        <dbReference type="ARBA" id="ARBA00022603"/>
    </source>
</evidence>
<evidence type="ECO:0000256" key="4">
    <source>
        <dbReference type="ARBA" id="ARBA00022679"/>
    </source>
</evidence>
<keyword evidence="9" id="KW-1185">Reference proteome</keyword>
<feature type="domain" description="RNA 2-O ribose methyltransferase substrate binding" evidence="7">
    <location>
        <begin position="5"/>
        <end position="81"/>
    </location>
</feature>